<accession>A0A2T7PFK5</accession>
<dbReference type="PANTHER" id="PTHR19282">
    <property type="entry name" value="TETRASPANIN"/>
    <property type="match status" value="1"/>
</dbReference>
<dbReference type="PRINTS" id="PR00259">
    <property type="entry name" value="TMFOUR"/>
</dbReference>
<evidence type="ECO:0000256" key="3">
    <source>
        <dbReference type="ARBA" id="ARBA00022692"/>
    </source>
</evidence>
<evidence type="ECO:0000313" key="8">
    <source>
        <dbReference type="Proteomes" id="UP000245119"/>
    </source>
</evidence>
<keyword evidence="4 6" id="KW-1133">Transmembrane helix</keyword>
<dbReference type="GO" id="GO:0005886">
    <property type="term" value="C:plasma membrane"/>
    <property type="evidence" value="ECO:0007669"/>
    <property type="project" value="TreeGrafter"/>
</dbReference>
<feature type="transmembrane region" description="Helical" evidence="6">
    <location>
        <begin position="188"/>
        <end position="211"/>
    </location>
</feature>
<organism evidence="7 8">
    <name type="scientific">Pomacea canaliculata</name>
    <name type="common">Golden apple snail</name>
    <dbReference type="NCBI Taxonomy" id="400727"/>
    <lineage>
        <taxon>Eukaryota</taxon>
        <taxon>Metazoa</taxon>
        <taxon>Spiralia</taxon>
        <taxon>Lophotrochozoa</taxon>
        <taxon>Mollusca</taxon>
        <taxon>Gastropoda</taxon>
        <taxon>Caenogastropoda</taxon>
        <taxon>Architaenioglossa</taxon>
        <taxon>Ampullarioidea</taxon>
        <taxon>Ampullariidae</taxon>
        <taxon>Pomacea</taxon>
    </lineage>
</organism>
<gene>
    <name evidence="7" type="ORF">C0Q70_07618</name>
</gene>
<comment type="caution">
    <text evidence="7">The sequence shown here is derived from an EMBL/GenBank/DDBJ whole genome shotgun (WGS) entry which is preliminary data.</text>
</comment>
<dbReference type="CDD" id="cd03127">
    <property type="entry name" value="tetraspanin_LEL"/>
    <property type="match status" value="1"/>
</dbReference>
<comment type="caution">
    <text evidence="6">Lacks conserved residue(s) required for the propagation of feature annotation.</text>
</comment>
<keyword evidence="3 6" id="KW-0812">Transmembrane</keyword>
<reference evidence="7 8" key="1">
    <citation type="submission" date="2018-04" db="EMBL/GenBank/DDBJ databases">
        <title>The genome of golden apple snail Pomacea canaliculata provides insight into stress tolerance and invasive adaptation.</title>
        <authorList>
            <person name="Liu C."/>
            <person name="Liu B."/>
            <person name="Ren Y."/>
            <person name="Zhang Y."/>
            <person name="Wang H."/>
            <person name="Li S."/>
            <person name="Jiang F."/>
            <person name="Yin L."/>
            <person name="Zhang G."/>
            <person name="Qian W."/>
            <person name="Fan W."/>
        </authorList>
    </citation>
    <scope>NUCLEOTIDE SEQUENCE [LARGE SCALE GENOMIC DNA]</scope>
    <source>
        <strain evidence="7">SZHN2017</strain>
        <tissue evidence="7">Muscle</tissue>
    </source>
</reference>
<dbReference type="InterPro" id="IPR018499">
    <property type="entry name" value="Tetraspanin/Peripherin"/>
</dbReference>
<protein>
    <recommendedName>
        <fullName evidence="6">Tetraspanin</fullName>
    </recommendedName>
</protein>
<feature type="transmembrane region" description="Helical" evidence="6">
    <location>
        <begin position="63"/>
        <end position="89"/>
    </location>
</feature>
<comment type="similarity">
    <text evidence="2 6">Belongs to the tetraspanin (TM4SF) family.</text>
</comment>
<dbReference type="OrthoDB" id="10033535at2759"/>
<sequence length="228" mass="24874">MATGIWFLAAYNSYLPNYFGVLDGSSVSQEVLRDGAIVLLAAGAAIFAFALLGVVAACTCNGVLLVVHAVIVIILMVVQVTAVVLAIVFRIRIATKIDNEVAYMFNADYGRQDSAFTSAFNAFQSEYSCCGWRNSSDYILSELRPMNWNKTMVPEECCINRNETCTTNPTNNTFLITQGCRESLQDVLFTYGSAIIGLSIAIIGLELVHLMCPASFDLIACKRFGTEI</sequence>
<dbReference type="PIRSF" id="PIRSF002419">
    <property type="entry name" value="Tetraspanin"/>
    <property type="match status" value="1"/>
</dbReference>
<name>A0A2T7PFK5_POMCA</name>
<evidence type="ECO:0000313" key="7">
    <source>
        <dbReference type="EMBL" id="PVD32189.1"/>
    </source>
</evidence>
<dbReference type="EMBL" id="PZQS01000004">
    <property type="protein sequence ID" value="PVD32189.1"/>
    <property type="molecule type" value="Genomic_DNA"/>
</dbReference>
<feature type="transmembrane region" description="Helical" evidence="6">
    <location>
        <begin position="36"/>
        <end position="57"/>
    </location>
</feature>
<evidence type="ECO:0000256" key="2">
    <source>
        <dbReference type="ARBA" id="ARBA00006840"/>
    </source>
</evidence>
<dbReference type="PANTHER" id="PTHR19282:SF544">
    <property type="entry name" value="TETRASPANIN"/>
    <property type="match status" value="1"/>
</dbReference>
<dbReference type="InterPro" id="IPR000301">
    <property type="entry name" value="Tetraspanin_animals"/>
</dbReference>
<dbReference type="Gene3D" id="1.10.1450.10">
    <property type="entry name" value="Tetraspanin"/>
    <property type="match status" value="1"/>
</dbReference>
<evidence type="ECO:0000256" key="6">
    <source>
        <dbReference type="RuleBase" id="RU361218"/>
    </source>
</evidence>
<proteinExistence type="inferred from homology"/>
<evidence type="ECO:0000256" key="4">
    <source>
        <dbReference type="ARBA" id="ARBA00022989"/>
    </source>
</evidence>
<dbReference type="Proteomes" id="UP000245119">
    <property type="component" value="Linkage Group LG4"/>
</dbReference>
<dbReference type="AlphaFoldDB" id="A0A2T7PFK5"/>
<dbReference type="SUPFAM" id="SSF48652">
    <property type="entry name" value="Tetraspanin"/>
    <property type="match status" value="1"/>
</dbReference>
<keyword evidence="8" id="KW-1185">Reference proteome</keyword>
<evidence type="ECO:0000256" key="1">
    <source>
        <dbReference type="ARBA" id="ARBA00004141"/>
    </source>
</evidence>
<evidence type="ECO:0000256" key="5">
    <source>
        <dbReference type="ARBA" id="ARBA00023136"/>
    </source>
</evidence>
<comment type="subcellular location">
    <subcellularLocation>
        <location evidence="1 6">Membrane</location>
        <topology evidence="1 6">Multi-pass membrane protein</topology>
    </subcellularLocation>
</comment>
<dbReference type="InterPro" id="IPR008952">
    <property type="entry name" value="Tetraspanin_EC2_sf"/>
</dbReference>
<keyword evidence="5 6" id="KW-0472">Membrane</keyword>
<dbReference type="Pfam" id="PF00335">
    <property type="entry name" value="Tetraspanin"/>
    <property type="match status" value="1"/>
</dbReference>